<evidence type="ECO:0000256" key="1">
    <source>
        <dbReference type="ARBA" id="ARBA00004429"/>
    </source>
</evidence>
<evidence type="ECO:0000256" key="3">
    <source>
        <dbReference type="ARBA" id="ARBA00022519"/>
    </source>
</evidence>
<keyword evidence="6 8" id="KW-1133">Transmembrane helix</keyword>
<dbReference type="InterPro" id="IPR040423">
    <property type="entry name" value="PEA_transferase"/>
</dbReference>
<accession>A0A7X0IP14</accession>
<feature type="domain" description="Sulfatase N-terminal" evidence="9">
    <location>
        <begin position="239"/>
        <end position="528"/>
    </location>
</feature>
<dbReference type="PANTHER" id="PTHR30443">
    <property type="entry name" value="INNER MEMBRANE PROTEIN"/>
    <property type="match status" value="1"/>
</dbReference>
<dbReference type="EC" id="2.7.8.-" evidence="11"/>
<dbReference type="GO" id="GO:0009244">
    <property type="term" value="P:lipopolysaccharide core region biosynthetic process"/>
    <property type="evidence" value="ECO:0007669"/>
    <property type="project" value="TreeGrafter"/>
</dbReference>
<comment type="caution">
    <text evidence="11">The sequence shown here is derived from an EMBL/GenBank/DDBJ whole genome shotgun (WGS) entry which is preliminary data.</text>
</comment>
<keyword evidence="2" id="KW-1003">Cell membrane</keyword>
<feature type="transmembrane region" description="Helical" evidence="8">
    <location>
        <begin position="52"/>
        <end position="73"/>
    </location>
</feature>
<evidence type="ECO:0000259" key="10">
    <source>
        <dbReference type="Pfam" id="PF08019"/>
    </source>
</evidence>
<dbReference type="GO" id="GO:0005886">
    <property type="term" value="C:plasma membrane"/>
    <property type="evidence" value="ECO:0007669"/>
    <property type="project" value="UniProtKB-SubCell"/>
</dbReference>
<evidence type="ECO:0000313" key="12">
    <source>
        <dbReference type="Proteomes" id="UP000565576"/>
    </source>
</evidence>
<dbReference type="InterPro" id="IPR000917">
    <property type="entry name" value="Sulfatase_N"/>
</dbReference>
<protein>
    <submittedName>
        <fullName evidence="11">Lipid A ethanolaminephosphotransferase</fullName>
        <ecNumber evidence="11">2.7.8.-</ecNumber>
    </submittedName>
</protein>
<evidence type="ECO:0000256" key="2">
    <source>
        <dbReference type="ARBA" id="ARBA00022475"/>
    </source>
</evidence>
<evidence type="ECO:0000256" key="4">
    <source>
        <dbReference type="ARBA" id="ARBA00022679"/>
    </source>
</evidence>
<dbReference type="Gene3D" id="3.40.720.10">
    <property type="entry name" value="Alkaline Phosphatase, subunit A"/>
    <property type="match status" value="1"/>
</dbReference>
<dbReference type="Pfam" id="PF08019">
    <property type="entry name" value="EptA_B_N"/>
    <property type="match status" value="1"/>
</dbReference>
<dbReference type="EMBL" id="JACHBG010000002">
    <property type="protein sequence ID" value="MBB6484152.1"/>
    <property type="molecule type" value="Genomic_DNA"/>
</dbReference>
<dbReference type="InterPro" id="IPR017850">
    <property type="entry name" value="Alkaline_phosphatase_core_sf"/>
</dbReference>
<dbReference type="CDD" id="cd16017">
    <property type="entry name" value="LptA"/>
    <property type="match status" value="1"/>
</dbReference>
<evidence type="ECO:0000256" key="5">
    <source>
        <dbReference type="ARBA" id="ARBA00022692"/>
    </source>
</evidence>
<name>A0A7X0IP14_9HYPH</name>
<dbReference type="NCBIfam" id="NF028537">
    <property type="entry name" value="P_eth_NH2_trans"/>
    <property type="match status" value="1"/>
</dbReference>
<organism evidence="11 12">
    <name type="scientific">Rhizobium lusitanum</name>
    <dbReference type="NCBI Taxonomy" id="293958"/>
    <lineage>
        <taxon>Bacteria</taxon>
        <taxon>Pseudomonadati</taxon>
        <taxon>Pseudomonadota</taxon>
        <taxon>Alphaproteobacteria</taxon>
        <taxon>Hyphomicrobiales</taxon>
        <taxon>Rhizobiaceae</taxon>
        <taxon>Rhizobium/Agrobacterium group</taxon>
        <taxon>Rhizobium</taxon>
    </lineage>
</organism>
<keyword evidence="3" id="KW-0997">Cell inner membrane</keyword>
<evidence type="ECO:0000313" key="11">
    <source>
        <dbReference type="EMBL" id="MBB6484152.1"/>
    </source>
</evidence>
<evidence type="ECO:0000259" key="9">
    <source>
        <dbReference type="Pfam" id="PF00884"/>
    </source>
</evidence>
<feature type="domain" description="Phosphoethanolamine transferase N-terminal" evidence="10">
    <location>
        <begin position="64"/>
        <end position="208"/>
    </location>
</feature>
<dbReference type="Proteomes" id="UP000565576">
    <property type="component" value="Unassembled WGS sequence"/>
</dbReference>
<dbReference type="GO" id="GO:0016776">
    <property type="term" value="F:phosphotransferase activity, phosphate group as acceptor"/>
    <property type="evidence" value="ECO:0007669"/>
    <property type="project" value="TreeGrafter"/>
</dbReference>
<reference evidence="11 12" key="1">
    <citation type="submission" date="2020-08" db="EMBL/GenBank/DDBJ databases">
        <title>Genomic Encyclopedia of Type Strains, Phase IV (KMG-V): Genome sequencing to study the core and pangenomes of soil and plant-associated prokaryotes.</title>
        <authorList>
            <person name="Whitman W."/>
        </authorList>
    </citation>
    <scope>NUCLEOTIDE SEQUENCE [LARGE SCALE GENOMIC DNA]</scope>
    <source>
        <strain evidence="11 12">SEMIA 4060</strain>
    </source>
</reference>
<feature type="transmembrane region" description="Helical" evidence="8">
    <location>
        <begin position="155"/>
        <end position="177"/>
    </location>
</feature>
<dbReference type="RefSeq" id="WP_184702997.1">
    <property type="nucleotide sequence ID" value="NZ_JACHBG010000002.1"/>
</dbReference>
<keyword evidence="7 8" id="KW-0472">Membrane</keyword>
<gene>
    <name evidence="11" type="ORF">GGD46_001418</name>
</gene>
<sequence length="553" mass="61060">MNDHKASPGWRLARPAVGSVTLCLIATLYVLLVTNRMFWSKSYGYFTAEPAAYFAFAAGISVGIMALFTFFSAKYMTKPVLIFFVLVASVSSWFNDQFGVIIDKEMIRNAAVSTGAEAGHLITARFATYVALTGILPSLLIVWVRVIHRPILKKLTHNTVIILACSAIFVAAGTGFYKTYAGIGRAHRDLMDTLNPVMPVANAVRYVIDSTRDANVVAAPLGTDARRVGIVDNGKPRVTIIVAGETARAQNFSLGGYDKPTNPELAKRDVVYFPNTSSCGTATATSIPCLFSVYTREQYSHRKGLETENLLDVLTHAKVDVTWLDNDTGSYDVADRIPYTYLPPSNDPRFCKDGECRDEILVDKVDGWLDKVKGDSVLVLHQLGSHGPAYYQRYPEEFRRFRPDCRSNDFSSCSREEITNAYDNTILYTDHIVSMIIDKLKQRSNSVSGAVLYFSDHGESLGENGIYLHGAPYIIAPVQQTQVPMLVWMADDLAKVAGYDMACMLKRAAQGAHSHDNIFHSVLGMMDISTKVYDPALDLFAACRTPSNKLALN</sequence>
<dbReference type="Pfam" id="PF00884">
    <property type="entry name" value="Sulfatase"/>
    <property type="match status" value="1"/>
</dbReference>
<evidence type="ECO:0000256" key="8">
    <source>
        <dbReference type="SAM" id="Phobius"/>
    </source>
</evidence>
<feature type="transmembrane region" description="Helical" evidence="8">
    <location>
        <begin position="12"/>
        <end position="32"/>
    </location>
</feature>
<evidence type="ECO:0000256" key="6">
    <source>
        <dbReference type="ARBA" id="ARBA00022989"/>
    </source>
</evidence>
<feature type="transmembrane region" description="Helical" evidence="8">
    <location>
        <begin position="122"/>
        <end position="143"/>
    </location>
</feature>
<dbReference type="InterPro" id="IPR012549">
    <property type="entry name" value="EptA-like_N"/>
</dbReference>
<keyword evidence="5 8" id="KW-0812">Transmembrane</keyword>
<dbReference type="AlphaFoldDB" id="A0A7X0IP14"/>
<comment type="subcellular location">
    <subcellularLocation>
        <location evidence="1">Cell inner membrane</location>
        <topology evidence="1">Multi-pass membrane protein</topology>
    </subcellularLocation>
</comment>
<keyword evidence="4 11" id="KW-0808">Transferase</keyword>
<dbReference type="PANTHER" id="PTHR30443:SF0">
    <property type="entry name" value="PHOSPHOETHANOLAMINE TRANSFERASE EPTA"/>
    <property type="match status" value="1"/>
</dbReference>
<feature type="transmembrane region" description="Helical" evidence="8">
    <location>
        <begin position="80"/>
        <end position="102"/>
    </location>
</feature>
<dbReference type="SUPFAM" id="SSF53649">
    <property type="entry name" value="Alkaline phosphatase-like"/>
    <property type="match status" value="1"/>
</dbReference>
<evidence type="ECO:0000256" key="7">
    <source>
        <dbReference type="ARBA" id="ARBA00023136"/>
    </source>
</evidence>
<proteinExistence type="predicted"/>
<dbReference type="InterPro" id="IPR058130">
    <property type="entry name" value="PEA_transf_C"/>
</dbReference>